<dbReference type="CDD" id="cd19071">
    <property type="entry name" value="AKR_AKR1-5-like"/>
    <property type="match status" value="1"/>
</dbReference>
<name>A0AAV9UAL3_9PEZI</name>
<dbReference type="Proteomes" id="UP001375240">
    <property type="component" value="Unassembled WGS sequence"/>
</dbReference>
<dbReference type="InterPro" id="IPR023210">
    <property type="entry name" value="NADP_OxRdtase_dom"/>
</dbReference>
<comment type="caution">
    <text evidence="3">The sequence shown here is derived from an EMBL/GenBank/DDBJ whole genome shotgun (WGS) entry which is preliminary data.</text>
</comment>
<dbReference type="Pfam" id="PF00248">
    <property type="entry name" value="Aldo_ket_red"/>
    <property type="match status" value="2"/>
</dbReference>
<accession>A0AAV9UAL3</accession>
<dbReference type="InterPro" id="IPR036812">
    <property type="entry name" value="NAD(P)_OxRdtase_dom_sf"/>
</dbReference>
<dbReference type="Gene3D" id="3.20.20.100">
    <property type="entry name" value="NADP-dependent oxidoreductase domain"/>
    <property type="match status" value="1"/>
</dbReference>
<keyword evidence="4" id="KW-1185">Reference proteome</keyword>
<feature type="domain" description="NADP-dependent oxidoreductase" evidence="2">
    <location>
        <begin position="208"/>
        <end position="376"/>
    </location>
</feature>
<organism evidence="3 4">
    <name type="scientific">Orbilia brochopaga</name>
    <dbReference type="NCBI Taxonomy" id="3140254"/>
    <lineage>
        <taxon>Eukaryota</taxon>
        <taxon>Fungi</taxon>
        <taxon>Dikarya</taxon>
        <taxon>Ascomycota</taxon>
        <taxon>Pezizomycotina</taxon>
        <taxon>Orbiliomycetes</taxon>
        <taxon>Orbiliales</taxon>
        <taxon>Orbiliaceae</taxon>
        <taxon>Orbilia</taxon>
    </lineage>
</organism>
<dbReference type="InterPro" id="IPR020471">
    <property type="entry name" value="AKR"/>
</dbReference>
<feature type="domain" description="NADP-dependent oxidoreductase" evidence="2">
    <location>
        <begin position="90"/>
        <end position="166"/>
    </location>
</feature>
<protein>
    <recommendedName>
        <fullName evidence="2">NADP-dependent oxidoreductase domain-containing protein</fullName>
    </recommendedName>
</protein>
<dbReference type="PANTHER" id="PTHR43827:SF13">
    <property type="entry name" value="ALDO_KETO REDUCTASE FAMILY PROTEIN"/>
    <property type="match status" value="1"/>
</dbReference>
<dbReference type="PROSITE" id="PS00062">
    <property type="entry name" value="ALDOKETO_REDUCTASE_2"/>
    <property type="match status" value="1"/>
</dbReference>
<sequence>MQYANVDPTRNFQQRSIYLPMPPLRLLFSADQHFTLAWIEQDFRARDIYNSGRLGMEGDMSATLSIARRLPLSSGKGSIPQLGYGVYQCPAAKTTATTLHALQTGYRHVDTAGIYRNEHAVVAATSHFLATNPSVSRGDIFISTKLAPALTGYDAAKNAIAQSLSHFRTPLAVEDGRLSSTALRPDGVLAVAWPGDPEFEKVKTENDGLGYIDLYLIHAPSGTLAERNGEWRAMVEAQKRGEIKHLGVSNYGVRHLRELYEFIEGEEAAGRDGGRVEVWQGELHPWLGRADIRRFCEEKGIVIQAYCPIVRGQRFGDPLLKGPKERTGKSEAQILIRWSLQMGLVPLPKSERNERIEENADVFDFELTPEEVKMMDTGKYEPCAWDPTVWQN</sequence>
<reference evidence="3 4" key="1">
    <citation type="submission" date="2019-10" db="EMBL/GenBank/DDBJ databases">
        <authorList>
            <person name="Palmer J.M."/>
        </authorList>
    </citation>
    <scope>NUCLEOTIDE SEQUENCE [LARGE SCALE GENOMIC DNA]</scope>
    <source>
        <strain evidence="3 4">TWF696</strain>
    </source>
</reference>
<dbReference type="PRINTS" id="PR00069">
    <property type="entry name" value="ALDKETRDTASE"/>
</dbReference>
<keyword evidence="1" id="KW-0560">Oxidoreductase</keyword>
<dbReference type="AlphaFoldDB" id="A0AAV9UAL3"/>
<evidence type="ECO:0000256" key="1">
    <source>
        <dbReference type="ARBA" id="ARBA00023002"/>
    </source>
</evidence>
<dbReference type="PANTHER" id="PTHR43827">
    <property type="entry name" value="2,5-DIKETO-D-GLUCONIC ACID REDUCTASE"/>
    <property type="match status" value="1"/>
</dbReference>
<dbReference type="SUPFAM" id="SSF51430">
    <property type="entry name" value="NAD(P)-linked oxidoreductase"/>
    <property type="match status" value="2"/>
</dbReference>
<evidence type="ECO:0000259" key="2">
    <source>
        <dbReference type="Pfam" id="PF00248"/>
    </source>
</evidence>
<gene>
    <name evidence="3" type="ORF">TWF696_001298</name>
</gene>
<dbReference type="InterPro" id="IPR018170">
    <property type="entry name" value="Aldo/ket_reductase_CS"/>
</dbReference>
<proteinExistence type="predicted"/>
<dbReference type="GO" id="GO:0016491">
    <property type="term" value="F:oxidoreductase activity"/>
    <property type="evidence" value="ECO:0007669"/>
    <property type="project" value="UniProtKB-KW"/>
</dbReference>
<evidence type="ECO:0000313" key="3">
    <source>
        <dbReference type="EMBL" id="KAK6337819.1"/>
    </source>
</evidence>
<evidence type="ECO:0000313" key="4">
    <source>
        <dbReference type="Proteomes" id="UP001375240"/>
    </source>
</evidence>
<dbReference type="EMBL" id="JAVHNQ010000010">
    <property type="protein sequence ID" value="KAK6337819.1"/>
    <property type="molecule type" value="Genomic_DNA"/>
</dbReference>